<dbReference type="EMBL" id="ANMG01000020">
    <property type="protein sequence ID" value="EMD27807.1"/>
    <property type="molecule type" value="Genomic_DNA"/>
</dbReference>
<organism evidence="1 2">
    <name type="scientific">Amycolatopsis azurea DSM 43854</name>
    <dbReference type="NCBI Taxonomy" id="1238180"/>
    <lineage>
        <taxon>Bacteria</taxon>
        <taxon>Bacillati</taxon>
        <taxon>Actinomycetota</taxon>
        <taxon>Actinomycetes</taxon>
        <taxon>Pseudonocardiales</taxon>
        <taxon>Pseudonocardiaceae</taxon>
        <taxon>Amycolatopsis</taxon>
    </lineage>
</organism>
<evidence type="ECO:0000313" key="2">
    <source>
        <dbReference type="Proteomes" id="UP000014137"/>
    </source>
</evidence>
<reference evidence="1 2" key="1">
    <citation type="submission" date="2012-10" db="EMBL/GenBank/DDBJ databases">
        <title>Genome assembly of Amycolatopsis azurea DSM 43854.</title>
        <authorList>
            <person name="Khatri I."/>
            <person name="Kaur I."/>
            <person name="Subramanian S."/>
            <person name="Mayilraj S."/>
        </authorList>
    </citation>
    <scope>NUCLEOTIDE SEQUENCE [LARGE SCALE GENOMIC DNA]</scope>
    <source>
        <strain evidence="1 2">DSM 43854</strain>
    </source>
</reference>
<dbReference type="Proteomes" id="UP000014137">
    <property type="component" value="Unassembled WGS sequence"/>
</dbReference>
<protein>
    <submittedName>
        <fullName evidence="1">Uncharacterized protein</fullName>
    </submittedName>
</protein>
<sequence>MEVQCHRQPGLVPAACFRRDVCEGPGVHDPSIRRAAGRGLPNI</sequence>
<dbReference type="AlphaFoldDB" id="M2QPR3"/>
<evidence type="ECO:0000313" key="1">
    <source>
        <dbReference type="EMBL" id="EMD27807.1"/>
    </source>
</evidence>
<comment type="caution">
    <text evidence="1">The sequence shown here is derived from an EMBL/GenBank/DDBJ whole genome shotgun (WGS) entry which is preliminary data.</text>
</comment>
<accession>M2QPR3</accession>
<proteinExistence type="predicted"/>
<name>M2QPR3_9PSEU</name>
<gene>
    <name evidence="1" type="ORF">C791_1704</name>
</gene>